<reference evidence="1" key="1">
    <citation type="submission" date="2021-03" db="EMBL/GenBank/DDBJ databases">
        <title>Evolutionary priming and transition to the ectomycorrhizal habit in an iconic lineage of mushroom-forming fungi: is preadaptation a requirement?</title>
        <authorList>
            <consortium name="DOE Joint Genome Institute"/>
            <person name="Looney B.P."/>
            <person name="Miyauchi S."/>
            <person name="Morin E."/>
            <person name="Drula E."/>
            <person name="Courty P.E."/>
            <person name="Chicoki N."/>
            <person name="Fauchery L."/>
            <person name="Kohler A."/>
            <person name="Kuo A."/>
            <person name="LaButti K."/>
            <person name="Pangilinan J."/>
            <person name="Lipzen A."/>
            <person name="Riley R."/>
            <person name="Andreopoulos W."/>
            <person name="He G."/>
            <person name="Johnson J."/>
            <person name="Barry K.W."/>
            <person name="Grigoriev I.V."/>
            <person name="Nagy L."/>
            <person name="Hibbett D."/>
            <person name="Henrissat B."/>
            <person name="Matheny P.B."/>
            <person name="Labbe J."/>
            <person name="Martin A.F."/>
        </authorList>
    </citation>
    <scope>NUCLEOTIDE SEQUENCE</scope>
    <source>
        <strain evidence="1">BPL698</strain>
    </source>
</reference>
<comment type="caution">
    <text evidence="1">The sequence shown here is derived from an EMBL/GenBank/DDBJ whole genome shotgun (WGS) entry which is preliminary data.</text>
</comment>
<dbReference type="EMBL" id="JAGFNK010000001">
    <property type="protein sequence ID" value="KAI9513507.1"/>
    <property type="molecule type" value="Genomic_DNA"/>
</dbReference>
<accession>A0ACC0UQZ8</accession>
<name>A0ACC0UQZ8_9AGAM</name>
<gene>
    <name evidence="1" type="ORF">F5148DRAFT_1156184</name>
</gene>
<evidence type="ECO:0000313" key="2">
    <source>
        <dbReference type="Proteomes" id="UP001207468"/>
    </source>
</evidence>
<dbReference type="Proteomes" id="UP001207468">
    <property type="component" value="Unassembled WGS sequence"/>
</dbReference>
<evidence type="ECO:0000313" key="1">
    <source>
        <dbReference type="EMBL" id="KAI9513507.1"/>
    </source>
</evidence>
<proteinExistence type="predicted"/>
<organism evidence="1 2">
    <name type="scientific">Russula earlei</name>
    <dbReference type="NCBI Taxonomy" id="71964"/>
    <lineage>
        <taxon>Eukaryota</taxon>
        <taxon>Fungi</taxon>
        <taxon>Dikarya</taxon>
        <taxon>Basidiomycota</taxon>
        <taxon>Agaricomycotina</taxon>
        <taxon>Agaricomycetes</taxon>
        <taxon>Russulales</taxon>
        <taxon>Russulaceae</taxon>
        <taxon>Russula</taxon>
    </lineage>
</organism>
<sequence>MPSTFRMSYKLFLHPRGFHGLFPMTSITHSSGRTAGARTAATGGAPSSDIRFELSPIPPNPLGEGRWIKTAGALIVGDEILNGKTLERNSNYFARYCFENGIDLKRIEVIPDEEGEIIEASRRMAFKYDFVITSGGIGPTHDDITYASLAKAFNQPLVHHAETLRRMAELSKHRSWVHNQNAEQRRARERMALFPADAETLFTASDIWVPVVRLEGKLCVLPGIPSLFQKMLDGLKAFLPLPPPSERPFRHQIFTPLQESTIAPYLTELQERVKREGIRVGSYPLPMKGVFVSLIGLNEGRIRELGKEVEGRTQGKAVTEQEVRETKGLVNL</sequence>
<protein>
    <submittedName>
        <fullName evidence="1">MoaB/Mog domain-containing protein</fullName>
    </submittedName>
</protein>
<keyword evidence="2" id="KW-1185">Reference proteome</keyword>